<geneLocation type="plasmid" evidence="1">
    <name>pD36-1</name>
</geneLocation>
<name>A0A221ZMP8_CITFR</name>
<proteinExistence type="predicted"/>
<dbReference type="AlphaFoldDB" id="A0A221ZMP8"/>
<dbReference type="EMBL" id="MF083142">
    <property type="protein sequence ID" value="ASO63823.1"/>
    <property type="molecule type" value="Genomic_DNA"/>
</dbReference>
<reference evidence="1" key="1">
    <citation type="submission" date="2017-05" db="EMBL/GenBank/DDBJ databases">
        <authorList>
            <person name="Li X.-P."/>
            <person name="Sun J."/>
            <person name="Liu Y.-H."/>
        </authorList>
    </citation>
    <scope>NUCLEOTIDE SEQUENCE</scope>
    <source>
        <strain evidence="1">D36-1</strain>
        <plasmid evidence="1">pD36-1</plasmid>
    </source>
</reference>
<sequence length="38" mass="4248">MATGELQHPYPAVSLACNDFNMYNVIPRSCISHFVYAS</sequence>
<accession>A0A221ZMP8</accession>
<keyword evidence="1" id="KW-0614">Plasmid</keyword>
<organism evidence="1">
    <name type="scientific">Citrobacter freundii</name>
    <dbReference type="NCBI Taxonomy" id="546"/>
    <lineage>
        <taxon>Bacteria</taxon>
        <taxon>Pseudomonadati</taxon>
        <taxon>Pseudomonadota</taxon>
        <taxon>Gammaproteobacteria</taxon>
        <taxon>Enterobacterales</taxon>
        <taxon>Enterobacteriaceae</taxon>
        <taxon>Citrobacter</taxon>
        <taxon>Citrobacter freundii complex</taxon>
    </lineage>
</organism>
<protein>
    <submittedName>
        <fullName evidence="1">Uncharacterized protein</fullName>
    </submittedName>
</protein>
<evidence type="ECO:0000313" key="1">
    <source>
        <dbReference type="EMBL" id="ASO63823.1"/>
    </source>
</evidence>